<proteinExistence type="predicted"/>
<feature type="transmembrane region" description="Helical" evidence="6">
    <location>
        <begin position="480"/>
        <end position="500"/>
    </location>
</feature>
<keyword evidence="4 6" id="KW-0472">Membrane</keyword>
<feature type="transmembrane region" description="Helical" evidence="6">
    <location>
        <begin position="417"/>
        <end position="441"/>
    </location>
</feature>
<dbReference type="EMBL" id="JACVVK020000073">
    <property type="protein sequence ID" value="KAK7495696.1"/>
    <property type="molecule type" value="Genomic_DNA"/>
</dbReference>
<dbReference type="Pfam" id="PF07690">
    <property type="entry name" value="MFS_1"/>
    <property type="match status" value="1"/>
</dbReference>
<dbReference type="InterPro" id="IPR049680">
    <property type="entry name" value="FLVCR1-2_SLC49-like"/>
</dbReference>
<dbReference type="PANTHER" id="PTHR10924:SF27">
    <property type="entry name" value="SOLUTE CARRIER FAMILY 49 MEMBER 4"/>
    <property type="match status" value="1"/>
</dbReference>
<protein>
    <submittedName>
        <fullName evidence="7">Uncharacterized protein</fullName>
    </submittedName>
</protein>
<evidence type="ECO:0000256" key="3">
    <source>
        <dbReference type="ARBA" id="ARBA00022989"/>
    </source>
</evidence>
<evidence type="ECO:0000256" key="2">
    <source>
        <dbReference type="ARBA" id="ARBA00022692"/>
    </source>
</evidence>
<evidence type="ECO:0000256" key="4">
    <source>
        <dbReference type="ARBA" id="ARBA00023136"/>
    </source>
</evidence>
<dbReference type="GO" id="GO:0016020">
    <property type="term" value="C:membrane"/>
    <property type="evidence" value="ECO:0007669"/>
    <property type="project" value="UniProtKB-SubCell"/>
</dbReference>
<dbReference type="InterPro" id="IPR036259">
    <property type="entry name" value="MFS_trans_sf"/>
</dbReference>
<dbReference type="PANTHER" id="PTHR10924">
    <property type="entry name" value="MAJOR FACILITATOR SUPERFAMILY PROTEIN-RELATED"/>
    <property type="match status" value="1"/>
</dbReference>
<feature type="transmembrane region" description="Helical" evidence="6">
    <location>
        <begin position="71"/>
        <end position="91"/>
    </location>
</feature>
<feature type="transmembrane region" description="Helical" evidence="6">
    <location>
        <begin position="111"/>
        <end position="131"/>
    </location>
</feature>
<dbReference type="Proteomes" id="UP001519460">
    <property type="component" value="Unassembled WGS sequence"/>
</dbReference>
<feature type="transmembrane region" description="Helical" evidence="6">
    <location>
        <begin position="138"/>
        <end position="156"/>
    </location>
</feature>
<gene>
    <name evidence="7" type="ORF">BaRGS_00013143</name>
</gene>
<evidence type="ECO:0000256" key="5">
    <source>
        <dbReference type="SAM" id="MobiDB-lite"/>
    </source>
</evidence>
<feature type="transmembrane region" description="Helical" evidence="6">
    <location>
        <begin position="322"/>
        <end position="339"/>
    </location>
</feature>
<sequence>MDDPQSTQPLLGHPKADEDDSITGVSNAEGPQFYHSDPHIHDATSSSSLPATSPSHIQGHAAEFRTYKRRWYILILYSLAAATQCAVWSTFGPISTTSEDAFGWHDSTIALLSNWGPISYLVFGVFSSWMLDVKGLRVSCLTAIFLVALGTVLRCITMDPPAVTWLMHVGQMLNGLSGPVYMAGPVVISAVWFPPSQRTTATAIGSLFGAVGSAGCFLLGPYLVPEKGSLEIGCSTVRLCGCADKYFLHIPAVYCGDTHRVHRERKAIHLYMYIEAGWSVALFLMTVIYFPSKPPLPPCPSAAIQREQFLTGAKHLLKHGQFWLVCFVYGVSTGVLYVWDSVLNVILKPHHIEEKEAGWIGFYGSCGSIVASLLVARVADHLKRVMKWMVLIFFVVATASVLVFTLATNGVIPPSKALLICTNVLTHMMLDAAVPLLFELACETAYPTGEGTANVVITMINNAAGLAFLFIMMIPHIGTVWTNWTLLGAVAICVPALLLMKNRFHSGEVETSHDYKPTGRRPRIIISRGQMSDNEDKRHAGKAVGLATGIRHGTSNYELHAETRGASTVSVMQRNAGRVRPDGTHAGDWALRVDRPHRGANYAHINTNPRITGRPDPHTRIPEFAPGAAQKGARVLKGANKVMVPVAVAMDGYQTYQSVRADQKHGTTRNTVETVSSIAGGWGGGIAGAEAGAALLSLACPVIGTIVGGVGGGIAGGIAGSYGAGAAAEAIGDANDYDIENKKCKRCGRTFKCRKYQGQNAELCPTCRQ</sequence>
<dbReference type="InterPro" id="IPR011701">
    <property type="entry name" value="MFS"/>
</dbReference>
<comment type="caution">
    <text evidence="7">The sequence shown here is derived from an EMBL/GenBank/DDBJ whole genome shotgun (WGS) entry which is preliminary data.</text>
</comment>
<accession>A0ABD0L8U9</accession>
<evidence type="ECO:0000256" key="6">
    <source>
        <dbReference type="SAM" id="Phobius"/>
    </source>
</evidence>
<evidence type="ECO:0000256" key="1">
    <source>
        <dbReference type="ARBA" id="ARBA00004141"/>
    </source>
</evidence>
<keyword evidence="2 6" id="KW-0812">Transmembrane</keyword>
<dbReference type="SUPFAM" id="SSF103473">
    <property type="entry name" value="MFS general substrate transporter"/>
    <property type="match status" value="1"/>
</dbReference>
<feature type="transmembrane region" description="Helical" evidence="6">
    <location>
        <begin position="388"/>
        <end position="411"/>
    </location>
</feature>
<evidence type="ECO:0000313" key="8">
    <source>
        <dbReference type="Proteomes" id="UP001519460"/>
    </source>
</evidence>
<dbReference type="Gene3D" id="1.20.1250.20">
    <property type="entry name" value="MFS general substrate transporter like domains"/>
    <property type="match status" value="2"/>
</dbReference>
<feature type="region of interest" description="Disordered" evidence="5">
    <location>
        <begin position="1"/>
        <end position="29"/>
    </location>
</feature>
<feature type="transmembrane region" description="Helical" evidence="6">
    <location>
        <begin position="270"/>
        <end position="290"/>
    </location>
</feature>
<feature type="transmembrane region" description="Helical" evidence="6">
    <location>
        <begin position="453"/>
        <end position="474"/>
    </location>
</feature>
<keyword evidence="8" id="KW-1185">Reference proteome</keyword>
<feature type="transmembrane region" description="Helical" evidence="6">
    <location>
        <begin position="359"/>
        <end position="376"/>
    </location>
</feature>
<name>A0ABD0L8U9_9CAEN</name>
<organism evidence="7 8">
    <name type="scientific">Batillaria attramentaria</name>
    <dbReference type="NCBI Taxonomy" id="370345"/>
    <lineage>
        <taxon>Eukaryota</taxon>
        <taxon>Metazoa</taxon>
        <taxon>Spiralia</taxon>
        <taxon>Lophotrochozoa</taxon>
        <taxon>Mollusca</taxon>
        <taxon>Gastropoda</taxon>
        <taxon>Caenogastropoda</taxon>
        <taxon>Sorbeoconcha</taxon>
        <taxon>Cerithioidea</taxon>
        <taxon>Batillariidae</taxon>
        <taxon>Batillaria</taxon>
    </lineage>
</organism>
<feature type="transmembrane region" description="Helical" evidence="6">
    <location>
        <begin position="176"/>
        <end position="194"/>
    </location>
</feature>
<evidence type="ECO:0000313" key="7">
    <source>
        <dbReference type="EMBL" id="KAK7495696.1"/>
    </source>
</evidence>
<reference evidence="7 8" key="1">
    <citation type="journal article" date="2023" name="Sci. Data">
        <title>Genome assembly of the Korean intertidal mud-creeper Batillaria attramentaria.</title>
        <authorList>
            <person name="Patra A.K."/>
            <person name="Ho P.T."/>
            <person name="Jun S."/>
            <person name="Lee S.J."/>
            <person name="Kim Y."/>
            <person name="Won Y.J."/>
        </authorList>
    </citation>
    <scope>NUCLEOTIDE SEQUENCE [LARGE SCALE GENOMIC DNA]</scope>
    <source>
        <strain evidence="7">Wonlab-2016</strain>
    </source>
</reference>
<keyword evidence="3 6" id="KW-1133">Transmembrane helix</keyword>
<comment type="subcellular location">
    <subcellularLocation>
        <location evidence="1">Membrane</location>
        <topology evidence="1">Multi-pass membrane protein</topology>
    </subcellularLocation>
</comment>
<dbReference type="AlphaFoldDB" id="A0ABD0L8U9"/>